<name>A0A2G6QKC7_9BACI</name>
<dbReference type="EMBL" id="NWUW01000001">
    <property type="protein sequence ID" value="PIE97225.1"/>
    <property type="molecule type" value="Genomic_DNA"/>
</dbReference>
<sequence>METFDMGLKSNWRAFKEFVENKQKDYLTKYYFVYEECDCGDTSYVFVQHNELDEWLEKMFWKWMRYDTDDLTNSMNDIKVWKLISEDEFKKCSPLYKGSRKTSIVINGEVYYRKLIKINVEPSVIVSTDIY</sequence>
<evidence type="ECO:0000313" key="2">
    <source>
        <dbReference type="Proteomes" id="UP000228484"/>
    </source>
</evidence>
<dbReference type="AlphaFoldDB" id="A0A2G6QKC7"/>
<evidence type="ECO:0000313" key="1">
    <source>
        <dbReference type="EMBL" id="PIE97225.1"/>
    </source>
</evidence>
<accession>A0A2G6QKC7</accession>
<organism evidence="1 2">
    <name type="scientific">Bacillus fungorum</name>
    <dbReference type="NCBI Taxonomy" id="2039284"/>
    <lineage>
        <taxon>Bacteria</taxon>
        <taxon>Bacillati</taxon>
        <taxon>Bacillota</taxon>
        <taxon>Bacilli</taxon>
        <taxon>Bacillales</taxon>
        <taxon>Bacillaceae</taxon>
        <taxon>Bacillus</taxon>
    </lineage>
</organism>
<reference evidence="1 2" key="1">
    <citation type="submission" date="2017-09" db="EMBL/GenBank/DDBJ databases">
        <title>Biocontrol bacteria screening and application from spent mushroom substrate.</title>
        <authorList>
            <person name="Sun X."/>
        </authorList>
    </citation>
    <scope>NUCLEOTIDE SEQUENCE [LARGE SCALE GENOMIC DNA]</scope>
    <source>
        <strain evidence="1 2">100374</strain>
    </source>
</reference>
<protein>
    <submittedName>
        <fullName evidence="1">Uncharacterized protein</fullName>
    </submittedName>
</protein>
<dbReference type="Proteomes" id="UP000228484">
    <property type="component" value="Unassembled WGS sequence"/>
</dbReference>
<gene>
    <name evidence="1" type="ORF">CO726_02670</name>
</gene>
<keyword evidence="2" id="KW-1185">Reference proteome</keyword>
<comment type="caution">
    <text evidence="1">The sequence shown here is derived from an EMBL/GenBank/DDBJ whole genome shotgun (WGS) entry which is preliminary data.</text>
</comment>
<proteinExistence type="predicted"/>